<dbReference type="Pfam" id="PF04542">
    <property type="entry name" value="Sigma70_r2"/>
    <property type="match status" value="1"/>
</dbReference>
<dbReference type="NCBIfam" id="TIGR02937">
    <property type="entry name" value="sigma70-ECF"/>
    <property type="match status" value="1"/>
</dbReference>
<dbReference type="InterPro" id="IPR007627">
    <property type="entry name" value="RNA_pol_sigma70_r2"/>
</dbReference>
<dbReference type="InterPro" id="IPR007630">
    <property type="entry name" value="RNA_pol_sigma70_r4"/>
</dbReference>
<keyword evidence="2" id="KW-0805">Transcription regulation</keyword>
<dbReference type="PANTHER" id="PTHR43133:SF51">
    <property type="entry name" value="RNA POLYMERASE SIGMA FACTOR"/>
    <property type="match status" value="1"/>
</dbReference>
<keyword evidence="5" id="KW-0804">Transcription</keyword>
<dbReference type="InterPro" id="IPR039425">
    <property type="entry name" value="RNA_pol_sigma-70-like"/>
</dbReference>
<dbReference type="InterPro" id="IPR036388">
    <property type="entry name" value="WH-like_DNA-bd_sf"/>
</dbReference>
<dbReference type="InterPro" id="IPR013324">
    <property type="entry name" value="RNA_pol_sigma_r3/r4-like"/>
</dbReference>
<dbReference type="Gene3D" id="1.10.10.10">
    <property type="entry name" value="Winged helix-like DNA-binding domain superfamily/Winged helix DNA-binding domain"/>
    <property type="match status" value="1"/>
</dbReference>
<accession>A0A8J6P7I3</accession>
<evidence type="ECO:0000256" key="5">
    <source>
        <dbReference type="ARBA" id="ARBA00023163"/>
    </source>
</evidence>
<gene>
    <name evidence="8" type="ORF">H9Y05_12360</name>
</gene>
<proteinExistence type="inferred from homology"/>
<keyword evidence="4" id="KW-0238">DNA-binding</keyword>
<dbReference type="Gene3D" id="1.10.1740.10">
    <property type="match status" value="1"/>
</dbReference>
<evidence type="ECO:0000256" key="3">
    <source>
        <dbReference type="ARBA" id="ARBA00023082"/>
    </source>
</evidence>
<sequence length="178" mass="21655">MMEELDWIQRAKADPAHFAPLYKKYHEQIFRYVYQRMDDEEMAFDVTSQVFMKAIKNLHKYEFRGVPFVSWLYRIAKSELYQAFRDNKADRMVNIDTVQVTGFIEEFEHDENEENRERLLLCLSKMKEEDMQLLELRFFEKRSFKEIGEILEITENNAKVKSFRALEKLKKLFINKNE</sequence>
<keyword evidence="9" id="KW-1185">Reference proteome</keyword>
<dbReference type="Pfam" id="PF04545">
    <property type="entry name" value="Sigma70_r4"/>
    <property type="match status" value="1"/>
</dbReference>
<dbReference type="SUPFAM" id="SSF88946">
    <property type="entry name" value="Sigma2 domain of RNA polymerase sigma factors"/>
    <property type="match status" value="1"/>
</dbReference>
<evidence type="ECO:0000259" key="6">
    <source>
        <dbReference type="Pfam" id="PF04542"/>
    </source>
</evidence>
<dbReference type="GO" id="GO:0006352">
    <property type="term" value="P:DNA-templated transcription initiation"/>
    <property type="evidence" value="ECO:0007669"/>
    <property type="project" value="InterPro"/>
</dbReference>
<evidence type="ECO:0000313" key="9">
    <source>
        <dbReference type="Proteomes" id="UP000652681"/>
    </source>
</evidence>
<dbReference type="GO" id="GO:0016987">
    <property type="term" value="F:sigma factor activity"/>
    <property type="evidence" value="ECO:0007669"/>
    <property type="project" value="UniProtKB-KW"/>
</dbReference>
<dbReference type="AlphaFoldDB" id="A0A8J6P7I3"/>
<evidence type="ECO:0000313" key="8">
    <source>
        <dbReference type="EMBL" id="MBC9813262.1"/>
    </source>
</evidence>
<dbReference type="GO" id="GO:0003677">
    <property type="term" value="F:DNA binding"/>
    <property type="evidence" value="ECO:0007669"/>
    <property type="project" value="UniProtKB-KW"/>
</dbReference>
<dbReference type="EMBL" id="JACVEL010000009">
    <property type="protein sequence ID" value="MBC9813262.1"/>
    <property type="molecule type" value="Genomic_DNA"/>
</dbReference>
<comment type="similarity">
    <text evidence="1">Belongs to the sigma-70 factor family. ECF subfamily.</text>
</comment>
<dbReference type="CDD" id="cd06171">
    <property type="entry name" value="Sigma70_r4"/>
    <property type="match status" value="1"/>
</dbReference>
<evidence type="ECO:0000256" key="4">
    <source>
        <dbReference type="ARBA" id="ARBA00023125"/>
    </source>
</evidence>
<dbReference type="Proteomes" id="UP000652681">
    <property type="component" value="Unassembled WGS sequence"/>
</dbReference>
<feature type="domain" description="RNA polymerase sigma-70 region 2" evidence="6">
    <location>
        <begin position="21"/>
        <end position="88"/>
    </location>
</feature>
<keyword evidence="3" id="KW-0731">Sigma factor</keyword>
<dbReference type="InterPro" id="IPR013325">
    <property type="entry name" value="RNA_pol_sigma_r2"/>
</dbReference>
<comment type="caution">
    <text evidence="8">The sequence shown here is derived from an EMBL/GenBank/DDBJ whole genome shotgun (WGS) entry which is preliminary data.</text>
</comment>
<protein>
    <submittedName>
        <fullName evidence="8">Sigma-70 family RNA polymerase sigma factor</fullName>
    </submittedName>
</protein>
<evidence type="ECO:0000256" key="2">
    <source>
        <dbReference type="ARBA" id="ARBA00023015"/>
    </source>
</evidence>
<name>A0A8J6P7I3_9FLAO</name>
<feature type="domain" description="RNA polymerase sigma-70 region 4" evidence="7">
    <location>
        <begin position="122"/>
        <end position="171"/>
    </location>
</feature>
<dbReference type="InterPro" id="IPR014284">
    <property type="entry name" value="RNA_pol_sigma-70_dom"/>
</dbReference>
<dbReference type="SUPFAM" id="SSF88659">
    <property type="entry name" value="Sigma3 and sigma4 domains of RNA polymerase sigma factors"/>
    <property type="match status" value="1"/>
</dbReference>
<evidence type="ECO:0000259" key="7">
    <source>
        <dbReference type="Pfam" id="PF04545"/>
    </source>
</evidence>
<evidence type="ECO:0000256" key="1">
    <source>
        <dbReference type="ARBA" id="ARBA00010641"/>
    </source>
</evidence>
<reference evidence="8" key="1">
    <citation type="submission" date="2020-09" db="EMBL/GenBank/DDBJ databases">
        <title>Taishania pollutisoli gen. nov., sp. nov., Isolated from Tetrabromobisphenol A-Contaminated Soil.</title>
        <authorList>
            <person name="Chen Q."/>
        </authorList>
    </citation>
    <scope>NUCLEOTIDE SEQUENCE</scope>
    <source>
        <strain evidence="8">CZZ-1</strain>
    </source>
</reference>
<dbReference type="PANTHER" id="PTHR43133">
    <property type="entry name" value="RNA POLYMERASE ECF-TYPE SIGMA FACTO"/>
    <property type="match status" value="1"/>
</dbReference>
<organism evidence="8 9">
    <name type="scientific">Taishania pollutisoli</name>
    <dbReference type="NCBI Taxonomy" id="2766479"/>
    <lineage>
        <taxon>Bacteria</taxon>
        <taxon>Pseudomonadati</taxon>
        <taxon>Bacteroidota</taxon>
        <taxon>Flavobacteriia</taxon>
        <taxon>Flavobacteriales</taxon>
        <taxon>Crocinitomicaceae</taxon>
        <taxon>Taishania</taxon>
    </lineage>
</organism>